<organism evidence="1 2">
    <name type="scientific">Populus alba x Populus x berolinensis</name>
    <dbReference type="NCBI Taxonomy" id="444605"/>
    <lineage>
        <taxon>Eukaryota</taxon>
        <taxon>Viridiplantae</taxon>
        <taxon>Streptophyta</taxon>
        <taxon>Embryophyta</taxon>
        <taxon>Tracheophyta</taxon>
        <taxon>Spermatophyta</taxon>
        <taxon>Magnoliopsida</taxon>
        <taxon>eudicotyledons</taxon>
        <taxon>Gunneridae</taxon>
        <taxon>Pentapetalae</taxon>
        <taxon>rosids</taxon>
        <taxon>fabids</taxon>
        <taxon>Malpighiales</taxon>
        <taxon>Salicaceae</taxon>
        <taxon>Saliceae</taxon>
        <taxon>Populus</taxon>
    </lineage>
</organism>
<sequence>MRKSLMPAYEVHSPPSHMRQTCQRVQHMCHHYVPVPVVPAVFQGIINGIKTIPSLLWQLRAMRDKVLHLCTEWKTPLEPIGAASRILQCSRLDHGL</sequence>
<evidence type="ECO:0000313" key="2">
    <source>
        <dbReference type="Proteomes" id="UP001164929"/>
    </source>
</evidence>
<name>A0AAD6M532_9ROSI</name>
<keyword evidence="2" id="KW-1185">Reference proteome</keyword>
<gene>
    <name evidence="1" type="ORF">NC653_027364</name>
</gene>
<dbReference type="Proteomes" id="UP001164929">
    <property type="component" value="Chromosome 11"/>
</dbReference>
<evidence type="ECO:0000313" key="1">
    <source>
        <dbReference type="EMBL" id="KAJ6979183.1"/>
    </source>
</evidence>
<dbReference type="AlphaFoldDB" id="A0AAD6M532"/>
<protein>
    <submittedName>
        <fullName evidence="1">Uncharacterized protein</fullName>
    </submittedName>
</protein>
<proteinExistence type="predicted"/>
<reference evidence="1" key="1">
    <citation type="journal article" date="2023" name="Mol. Ecol. Resour.">
        <title>Chromosome-level genome assembly of a triploid poplar Populus alba 'Berolinensis'.</title>
        <authorList>
            <person name="Chen S."/>
            <person name="Yu Y."/>
            <person name="Wang X."/>
            <person name="Wang S."/>
            <person name="Zhang T."/>
            <person name="Zhou Y."/>
            <person name="He R."/>
            <person name="Meng N."/>
            <person name="Wang Y."/>
            <person name="Liu W."/>
            <person name="Liu Z."/>
            <person name="Liu J."/>
            <person name="Guo Q."/>
            <person name="Huang H."/>
            <person name="Sederoff R.R."/>
            <person name="Wang G."/>
            <person name="Qu G."/>
            <person name="Chen S."/>
        </authorList>
    </citation>
    <scope>NUCLEOTIDE SEQUENCE</scope>
    <source>
        <strain evidence="1">SC-2020</strain>
    </source>
</reference>
<dbReference type="EMBL" id="JAQIZT010000011">
    <property type="protein sequence ID" value="KAJ6979183.1"/>
    <property type="molecule type" value="Genomic_DNA"/>
</dbReference>
<comment type="caution">
    <text evidence="1">The sequence shown here is derived from an EMBL/GenBank/DDBJ whole genome shotgun (WGS) entry which is preliminary data.</text>
</comment>
<accession>A0AAD6M532</accession>